<dbReference type="AlphaFoldDB" id="A0A1R2CEC7"/>
<accession>A0A1R2CEC7</accession>
<comment type="caution">
    <text evidence="1">The sequence shown here is derived from an EMBL/GenBank/DDBJ whole genome shotgun (WGS) entry which is preliminary data.</text>
</comment>
<evidence type="ECO:0000313" key="1">
    <source>
        <dbReference type="EMBL" id="OMJ87369.1"/>
    </source>
</evidence>
<evidence type="ECO:0000313" key="2">
    <source>
        <dbReference type="Proteomes" id="UP000187209"/>
    </source>
</evidence>
<reference evidence="1 2" key="1">
    <citation type="submission" date="2016-11" db="EMBL/GenBank/DDBJ databases">
        <title>The macronuclear genome of Stentor coeruleus: a giant cell with tiny introns.</title>
        <authorList>
            <person name="Slabodnick M."/>
            <person name="Ruby J.G."/>
            <person name="Reiff S.B."/>
            <person name="Swart E.C."/>
            <person name="Gosai S."/>
            <person name="Prabakaran S."/>
            <person name="Witkowska E."/>
            <person name="Larue G.E."/>
            <person name="Fisher S."/>
            <person name="Freeman R.M."/>
            <person name="Gunawardena J."/>
            <person name="Chu W."/>
            <person name="Stover N.A."/>
            <person name="Gregory B.D."/>
            <person name="Nowacki M."/>
            <person name="Derisi J."/>
            <person name="Roy S.W."/>
            <person name="Marshall W.F."/>
            <person name="Sood P."/>
        </authorList>
    </citation>
    <scope>NUCLEOTIDE SEQUENCE [LARGE SCALE GENOMIC DNA]</scope>
    <source>
        <strain evidence="1">WM001</strain>
    </source>
</reference>
<keyword evidence="2" id="KW-1185">Reference proteome</keyword>
<dbReference type="Proteomes" id="UP000187209">
    <property type="component" value="Unassembled WGS sequence"/>
</dbReference>
<sequence length="311" mass="36046">MARETKIYNIQDCELFAPIYKLGFRYSRNCGAGVDGFCLALGISYFECLICNQNISNANIKFFREKTQVMKLDRFPKVQIISNQILNKEADKDEFFNACKSNSDLLRDICNFFKDILKLESCKDINSNLEIFSQDFNTAIYLFRFGETSNISTNRFTDAFQINIFEYQNENNINYLALYHENYNTVSIETCRLTEYFQQEADLEVDKQIGPGWLVEEIVLCLAEELKNTQIDENEKTNIRSALCEASKKSPKMYSFQEIINGILGPAYCNKCLNTPYTTTLWCGCKLCEKCNDLSKNLKKCCVCDQTYKLY</sequence>
<gene>
    <name evidence="1" type="ORF">SteCoe_10967</name>
</gene>
<name>A0A1R2CEC7_9CILI</name>
<proteinExistence type="predicted"/>
<dbReference type="EMBL" id="MPUH01000179">
    <property type="protein sequence ID" value="OMJ87369.1"/>
    <property type="molecule type" value="Genomic_DNA"/>
</dbReference>
<protein>
    <submittedName>
        <fullName evidence="1">Uncharacterized protein</fullName>
    </submittedName>
</protein>
<organism evidence="1 2">
    <name type="scientific">Stentor coeruleus</name>
    <dbReference type="NCBI Taxonomy" id="5963"/>
    <lineage>
        <taxon>Eukaryota</taxon>
        <taxon>Sar</taxon>
        <taxon>Alveolata</taxon>
        <taxon>Ciliophora</taxon>
        <taxon>Postciliodesmatophora</taxon>
        <taxon>Heterotrichea</taxon>
        <taxon>Heterotrichida</taxon>
        <taxon>Stentoridae</taxon>
        <taxon>Stentor</taxon>
    </lineage>
</organism>